<dbReference type="PANTHER" id="PTHR24291:SF50">
    <property type="entry name" value="BIFUNCTIONAL ALBAFLAVENONE MONOOXYGENASE_TERPENE SYNTHASE"/>
    <property type="match status" value="1"/>
</dbReference>
<proteinExistence type="inferred from homology"/>
<dbReference type="Gene3D" id="1.10.630.10">
    <property type="entry name" value="Cytochrome P450"/>
    <property type="match status" value="2"/>
</dbReference>
<dbReference type="GO" id="GO:0020037">
    <property type="term" value="F:heme binding"/>
    <property type="evidence" value="ECO:0007669"/>
    <property type="project" value="InterPro"/>
</dbReference>
<dbReference type="GO" id="GO:0004497">
    <property type="term" value="F:monooxygenase activity"/>
    <property type="evidence" value="ECO:0007669"/>
    <property type="project" value="UniProtKB-KW"/>
</dbReference>
<evidence type="ECO:0000256" key="2">
    <source>
        <dbReference type="ARBA" id="ARBA00022617"/>
    </source>
</evidence>
<reference evidence="8" key="2">
    <citation type="submission" date="2010-01" db="EMBL/GenBank/DDBJ databases">
        <authorList>
            <person name="Najafi N."/>
            <person name="Ahmadi A."/>
        </authorList>
    </citation>
    <scope>NUCLEOTIDE SEQUENCE</scope>
    <source>
        <strain evidence="8">Gam1</strain>
    </source>
</reference>
<dbReference type="PANTHER" id="PTHR24291">
    <property type="entry name" value="CYTOCHROME P450 FAMILY 4"/>
    <property type="match status" value="1"/>
</dbReference>
<evidence type="ECO:0000256" key="6">
    <source>
        <dbReference type="ARBA" id="ARBA00023033"/>
    </source>
</evidence>
<dbReference type="SUPFAM" id="SSF48264">
    <property type="entry name" value="Cytochrome P450"/>
    <property type="match status" value="2"/>
</dbReference>
<feature type="non-terminal residue" evidence="8">
    <location>
        <position position="1"/>
    </location>
</feature>
<keyword evidence="5" id="KW-0408">Iron</keyword>
<accession>F1AEF2</accession>
<evidence type="ECO:0000256" key="4">
    <source>
        <dbReference type="ARBA" id="ARBA00023002"/>
    </source>
</evidence>
<keyword evidence="6" id="KW-0503">Monooxygenase</keyword>
<keyword evidence="3" id="KW-0479">Metal-binding</keyword>
<keyword evidence="7" id="KW-0812">Transmembrane</keyword>
<feature type="transmembrane region" description="Helical" evidence="7">
    <location>
        <begin position="23"/>
        <end position="43"/>
    </location>
</feature>
<protein>
    <submittedName>
        <fullName evidence="8">Mutant astaxanthin synthetase</fullName>
    </submittedName>
</protein>
<keyword evidence="4" id="KW-0560">Oxidoreductase</keyword>
<keyword evidence="7" id="KW-1133">Transmembrane helix</keyword>
<reference evidence="8" key="1">
    <citation type="submission" date="2010-01" db="EMBL/GenBank/DDBJ databases">
        <title>Astaxanthin synthetase gene (Ast) in Phaffia rhodozyma Gam1 mutant strain.</title>
        <authorList>
            <person name="Najafi N."/>
            <person name="Hosseini R."/>
            <person name="Ahmadi A."/>
        </authorList>
    </citation>
    <scope>NUCLEOTIDE SEQUENCE</scope>
    <source>
        <strain evidence="8">Gam1</strain>
    </source>
</reference>
<dbReference type="Pfam" id="PF00067">
    <property type="entry name" value="p450"/>
    <property type="match status" value="2"/>
</dbReference>
<dbReference type="InterPro" id="IPR050196">
    <property type="entry name" value="Cytochrome_P450_Monoox"/>
</dbReference>
<comment type="similarity">
    <text evidence="1">Belongs to the cytochrome P450 family.</text>
</comment>
<dbReference type="InterPro" id="IPR036396">
    <property type="entry name" value="Cyt_P450_sf"/>
</dbReference>
<keyword evidence="2" id="KW-0349">Heme</keyword>
<dbReference type="GO" id="GO:0016705">
    <property type="term" value="F:oxidoreductase activity, acting on paired donors, with incorporation or reduction of molecular oxygen"/>
    <property type="evidence" value="ECO:0007669"/>
    <property type="project" value="InterPro"/>
</dbReference>
<sequence length="555" mass="62614">RSSVFTSLRGDLHCITFRVRIELWNHACVNPLISFVLFLFFTLSSGPDHTNYFTGNFLDILSARTGEEHAKYREKYGSTLRFAGIAGAPVLNSTDPKVFNHVMKEAYDYPKPGMAARVLRIATGDGVVTAEGEAHKRHRRIMIPSLSAQAVKSMVPIFLEKMMEDAAEKDMAVGESAGEREATRLETEGVDGRATLDVMALAGFDYKSDSLQNKTNELYVAFVGLTDGFAPTLDSFKAIMWDFVPYFRTMKRRHEIPLTQGLAVSRRVGIELMEQKKQAVLGSASDQAVDKKDVQGRDILSLLVRANIDANLPESQKLSDDEVLAQISKLLFAGYEDELNALPYLEAFVKESLRLDPPSPYANRECLKDEDADRAQIPASSFVPFQLSRAIFFFTKICHSSSHLPSLSLVEMGRSSTRSGSRKERWSCFTRTNSALFNINRSKFIYGEDAEEFRPERWLEDVTDSLNSIEAPYGHQASFLCTIVSDSLDFRSGWRFAVAEMKAFLFVTLRRVQFEPIISHPEYEHITLIISRPRIVGREKEGYQMRLQVNGGRME</sequence>
<evidence type="ECO:0000256" key="7">
    <source>
        <dbReference type="SAM" id="Phobius"/>
    </source>
</evidence>
<dbReference type="EMBL" id="GU433199">
    <property type="protein sequence ID" value="ADY03060.1"/>
    <property type="molecule type" value="Genomic_DNA"/>
</dbReference>
<evidence type="ECO:0000256" key="5">
    <source>
        <dbReference type="ARBA" id="ARBA00023004"/>
    </source>
</evidence>
<evidence type="ECO:0000256" key="1">
    <source>
        <dbReference type="ARBA" id="ARBA00010617"/>
    </source>
</evidence>
<dbReference type="AlphaFoldDB" id="F1AEF2"/>
<organism evidence="8">
    <name type="scientific">Phaffia rhodozyma</name>
    <name type="common">Yeast</name>
    <name type="synonym">Xanthophyllomyces dendrorhous</name>
    <dbReference type="NCBI Taxonomy" id="264483"/>
    <lineage>
        <taxon>Eukaryota</taxon>
        <taxon>Fungi</taxon>
        <taxon>Dikarya</taxon>
        <taxon>Basidiomycota</taxon>
        <taxon>Agaricomycotina</taxon>
        <taxon>Tremellomycetes</taxon>
        <taxon>Cystofilobasidiales</taxon>
        <taxon>Mrakiaceae</taxon>
        <taxon>Phaffia</taxon>
    </lineage>
</organism>
<evidence type="ECO:0000313" key="8">
    <source>
        <dbReference type="EMBL" id="ADY03060.1"/>
    </source>
</evidence>
<dbReference type="InterPro" id="IPR001128">
    <property type="entry name" value="Cyt_P450"/>
</dbReference>
<keyword evidence="7" id="KW-0472">Membrane</keyword>
<evidence type="ECO:0000256" key="3">
    <source>
        <dbReference type="ARBA" id="ARBA00022723"/>
    </source>
</evidence>
<dbReference type="GO" id="GO:0005506">
    <property type="term" value="F:iron ion binding"/>
    <property type="evidence" value="ECO:0007669"/>
    <property type="project" value="InterPro"/>
</dbReference>
<name>F1AEF2_PHARH</name>